<dbReference type="AlphaFoldDB" id="A0AAV7ML22"/>
<feature type="compositionally biased region" description="Basic and acidic residues" evidence="1">
    <location>
        <begin position="17"/>
        <end position="38"/>
    </location>
</feature>
<organism evidence="2 3">
    <name type="scientific">Pleurodeles waltl</name>
    <name type="common">Iberian ribbed newt</name>
    <dbReference type="NCBI Taxonomy" id="8319"/>
    <lineage>
        <taxon>Eukaryota</taxon>
        <taxon>Metazoa</taxon>
        <taxon>Chordata</taxon>
        <taxon>Craniata</taxon>
        <taxon>Vertebrata</taxon>
        <taxon>Euteleostomi</taxon>
        <taxon>Amphibia</taxon>
        <taxon>Batrachia</taxon>
        <taxon>Caudata</taxon>
        <taxon>Salamandroidea</taxon>
        <taxon>Salamandridae</taxon>
        <taxon>Pleurodelinae</taxon>
        <taxon>Pleurodeles</taxon>
    </lineage>
</organism>
<name>A0AAV7ML22_PLEWA</name>
<accession>A0AAV7ML22</accession>
<sequence>MHRKDSTSQARNPDVGAAEKEEGPEDKRERKMWNTEVRRRQRLREKRMLSAIPIPTRQETPLRPKESSPPGDVEKNAETELTLSREDQIQDEHFSHIPGRTWLTKADNIYSDTAICVILGSA</sequence>
<evidence type="ECO:0000256" key="1">
    <source>
        <dbReference type="SAM" id="MobiDB-lite"/>
    </source>
</evidence>
<dbReference type="Proteomes" id="UP001066276">
    <property type="component" value="Chromosome 10"/>
</dbReference>
<reference evidence="2" key="1">
    <citation type="journal article" date="2022" name="bioRxiv">
        <title>Sequencing and chromosome-scale assembly of the giantPleurodeles waltlgenome.</title>
        <authorList>
            <person name="Brown T."/>
            <person name="Elewa A."/>
            <person name="Iarovenko S."/>
            <person name="Subramanian E."/>
            <person name="Araus A.J."/>
            <person name="Petzold A."/>
            <person name="Susuki M."/>
            <person name="Suzuki K.-i.T."/>
            <person name="Hayashi T."/>
            <person name="Toyoda A."/>
            <person name="Oliveira C."/>
            <person name="Osipova E."/>
            <person name="Leigh N.D."/>
            <person name="Simon A."/>
            <person name="Yun M.H."/>
        </authorList>
    </citation>
    <scope>NUCLEOTIDE SEQUENCE</scope>
    <source>
        <strain evidence="2">20211129_DDA</strain>
        <tissue evidence="2">Liver</tissue>
    </source>
</reference>
<feature type="compositionally biased region" description="Basic and acidic residues" evidence="1">
    <location>
        <begin position="60"/>
        <end position="88"/>
    </location>
</feature>
<evidence type="ECO:0000313" key="3">
    <source>
        <dbReference type="Proteomes" id="UP001066276"/>
    </source>
</evidence>
<feature type="region of interest" description="Disordered" evidence="1">
    <location>
        <begin position="1"/>
        <end position="88"/>
    </location>
</feature>
<dbReference type="EMBL" id="JANPWB010000014">
    <property type="protein sequence ID" value="KAJ1101743.1"/>
    <property type="molecule type" value="Genomic_DNA"/>
</dbReference>
<keyword evidence="3" id="KW-1185">Reference proteome</keyword>
<comment type="caution">
    <text evidence="2">The sequence shown here is derived from an EMBL/GenBank/DDBJ whole genome shotgun (WGS) entry which is preliminary data.</text>
</comment>
<protein>
    <submittedName>
        <fullName evidence="2">Uncharacterized protein</fullName>
    </submittedName>
</protein>
<evidence type="ECO:0000313" key="2">
    <source>
        <dbReference type="EMBL" id="KAJ1101743.1"/>
    </source>
</evidence>
<proteinExistence type="predicted"/>
<gene>
    <name evidence="2" type="ORF">NDU88_006807</name>
</gene>